<sequence length="107" mass="12252">MDLTNPLPLLDEAVAALKTPLTEEDRNQGWTDDLRREIQEEISQNRSALRRHGLGVARYLRPRLEEWLDREGVGPGRLRGLVSEAQRRLETVDSDSAPMAESPRRHN</sequence>
<evidence type="ECO:0000313" key="3">
    <source>
        <dbReference type="Proteomes" id="UP000305929"/>
    </source>
</evidence>
<gene>
    <name evidence="2" type="ORF">E4U91_23525</name>
</gene>
<organism evidence="2 3">
    <name type="scientific">Streptomyces lasalocidi</name>
    <name type="common">Streptomyces lasaliensis</name>
    <dbReference type="NCBI Taxonomy" id="324833"/>
    <lineage>
        <taxon>Bacteria</taxon>
        <taxon>Bacillati</taxon>
        <taxon>Actinomycetota</taxon>
        <taxon>Actinomycetes</taxon>
        <taxon>Kitasatosporales</taxon>
        <taxon>Streptomycetaceae</taxon>
        <taxon>Streptomyces</taxon>
    </lineage>
</organism>
<evidence type="ECO:0000256" key="1">
    <source>
        <dbReference type="SAM" id="MobiDB-lite"/>
    </source>
</evidence>
<dbReference type="OrthoDB" id="4223731at2"/>
<dbReference type="AlphaFoldDB" id="A0A4U5WME0"/>
<proteinExistence type="predicted"/>
<dbReference type="EMBL" id="SZNQ01000001">
    <property type="protein sequence ID" value="TKT02762.1"/>
    <property type="molecule type" value="Genomic_DNA"/>
</dbReference>
<comment type="caution">
    <text evidence="2">The sequence shown here is derived from an EMBL/GenBank/DDBJ whole genome shotgun (WGS) entry which is preliminary data.</text>
</comment>
<keyword evidence="3" id="KW-1185">Reference proteome</keyword>
<accession>A0A4U5WME0</accession>
<reference evidence="2 3" key="1">
    <citation type="submission" date="2019-04" db="EMBL/GenBank/DDBJ databases">
        <title>Streptomyces lasaliensis sp. nov., an Actinomycete isolated from soil which produces the polyether antibiotic lasalocid.</title>
        <authorList>
            <person name="Erwin G."/>
            <person name="Haber C."/>
        </authorList>
    </citation>
    <scope>NUCLEOTIDE SEQUENCE [LARGE SCALE GENOMIC DNA]</scope>
    <source>
        <strain evidence="2 3">X-537</strain>
    </source>
</reference>
<protein>
    <submittedName>
        <fullName evidence="2">Uncharacterized protein</fullName>
    </submittedName>
</protein>
<name>A0A4U5WME0_STRLS</name>
<feature type="region of interest" description="Disordered" evidence="1">
    <location>
        <begin position="88"/>
        <end position="107"/>
    </location>
</feature>
<dbReference type="RefSeq" id="WP_137308672.1">
    <property type="nucleotide sequence ID" value="NZ_SZNQ01000001.1"/>
</dbReference>
<evidence type="ECO:0000313" key="2">
    <source>
        <dbReference type="EMBL" id="TKT02762.1"/>
    </source>
</evidence>
<dbReference type="Proteomes" id="UP000305929">
    <property type="component" value="Unassembled WGS sequence"/>
</dbReference>